<dbReference type="Proteomes" id="UP000027997">
    <property type="component" value="Unassembled WGS sequence"/>
</dbReference>
<dbReference type="GO" id="GO:0006144">
    <property type="term" value="P:purine nucleobase metabolic process"/>
    <property type="evidence" value="ECO:0007669"/>
    <property type="project" value="UniProtKB-KW"/>
</dbReference>
<sequence length="345" mass="39009">MNVSSDDLAAQWQQTRIDLAARALGGDVLDSSDDFFAEKDNLLLAEDPIFLPEKYTAYGKWMDGWESRRRRDAPGYEGCDWVTVRLASVGEIEALDVDTRHFKGNAPGAVQLDYLLDDADPNEQSNWQPLTDRVDVKPDFRNLITLDQPIKASHIRLRIYPDGGVARLRVYGKIHLDQRYRLPGEPLDLAALMNGGRSVACSDSFFSPMQNLLLPGRGADMHNGWETKRRRQGGNDWMVVKLALPGTVHRVEVDTLHFKGNYPDRCSLEACSFNGDNPEDAAVTVQWHTILPEQKLHAHRNHFFLNELQNTEQQYTHVRLNIFPDGGVSRLRVFGFESGFEGSDS</sequence>
<dbReference type="EMBL" id="JOJP01000001">
    <property type="protein sequence ID" value="KEI69941.1"/>
    <property type="molecule type" value="Genomic_DNA"/>
</dbReference>
<dbReference type="UniPathway" id="UPA00395">
    <property type="reaction ID" value="UER00654"/>
</dbReference>
<evidence type="ECO:0000256" key="4">
    <source>
        <dbReference type="HAMAP-Rule" id="MF_00813"/>
    </source>
</evidence>
<reference evidence="6 7" key="1">
    <citation type="submission" date="2014-06" db="EMBL/GenBank/DDBJ databases">
        <title>Whole Genome Sequences of Three Symbiotic Endozoicomonas Bacteria.</title>
        <authorList>
            <person name="Neave M.J."/>
            <person name="Apprill A."/>
            <person name="Voolstra C.R."/>
        </authorList>
    </citation>
    <scope>NUCLEOTIDE SEQUENCE [LARGE SCALE GENOMIC DNA]</scope>
    <source>
        <strain evidence="6 7">DSM 22380</strain>
    </source>
</reference>
<organism evidence="6 7">
    <name type="scientific">Endozoicomonas elysicola</name>
    <dbReference type="NCBI Taxonomy" id="305900"/>
    <lineage>
        <taxon>Bacteria</taxon>
        <taxon>Pseudomonadati</taxon>
        <taxon>Pseudomonadota</taxon>
        <taxon>Gammaproteobacteria</taxon>
        <taxon>Oceanospirillales</taxon>
        <taxon>Endozoicomonadaceae</taxon>
        <taxon>Endozoicomonas</taxon>
    </lineage>
</organism>
<evidence type="ECO:0000259" key="5">
    <source>
        <dbReference type="Pfam" id="PF03561"/>
    </source>
</evidence>
<dbReference type="EC" id="3.5.3.4" evidence="4"/>
<keyword evidence="7" id="KW-1185">Reference proteome</keyword>
<dbReference type="AlphaFoldDB" id="A0A081K715"/>
<dbReference type="PIRSF" id="PIRSF016516">
    <property type="entry name" value="Allantoicase"/>
    <property type="match status" value="1"/>
</dbReference>
<dbReference type="FunFam" id="2.60.120.260:FF:000059">
    <property type="entry name" value="Probable allantoicase"/>
    <property type="match status" value="1"/>
</dbReference>
<dbReference type="RefSeq" id="WP_020584567.1">
    <property type="nucleotide sequence ID" value="NZ_JOJP01000001.1"/>
</dbReference>
<dbReference type="eggNOG" id="COG4266">
    <property type="taxonomic scope" value="Bacteria"/>
</dbReference>
<feature type="domain" description="Allantoicase" evidence="5">
    <location>
        <begin position="25"/>
        <end position="174"/>
    </location>
</feature>
<dbReference type="Pfam" id="PF03561">
    <property type="entry name" value="Allantoicase"/>
    <property type="match status" value="2"/>
</dbReference>
<dbReference type="PANTHER" id="PTHR12045">
    <property type="entry name" value="ALLANTOICASE"/>
    <property type="match status" value="1"/>
</dbReference>
<comment type="similarity">
    <text evidence="1 4">Belongs to the allantoicase family.</text>
</comment>
<dbReference type="InterPro" id="IPR008979">
    <property type="entry name" value="Galactose-bd-like_sf"/>
</dbReference>
<comment type="caution">
    <text evidence="6">The sequence shown here is derived from an EMBL/GenBank/DDBJ whole genome shotgun (WGS) entry which is preliminary data.</text>
</comment>
<dbReference type="InterPro" id="IPR005164">
    <property type="entry name" value="Allantoicase"/>
</dbReference>
<keyword evidence="2 4" id="KW-0659">Purine metabolism</keyword>
<dbReference type="SUPFAM" id="SSF49785">
    <property type="entry name" value="Galactose-binding domain-like"/>
    <property type="match status" value="2"/>
</dbReference>
<dbReference type="HAMAP" id="MF_00813">
    <property type="entry name" value="Allantoicase"/>
    <property type="match status" value="1"/>
</dbReference>
<dbReference type="NCBIfam" id="TIGR02961">
    <property type="entry name" value="allantoicase"/>
    <property type="match status" value="1"/>
</dbReference>
<evidence type="ECO:0000256" key="3">
    <source>
        <dbReference type="ARBA" id="ARBA00022801"/>
    </source>
</evidence>
<proteinExistence type="inferred from homology"/>
<dbReference type="InterPro" id="IPR015908">
    <property type="entry name" value="Allantoicase_dom"/>
</dbReference>
<accession>A0A081K715</accession>
<feature type="domain" description="Allantoicase" evidence="5">
    <location>
        <begin position="195"/>
        <end position="336"/>
    </location>
</feature>
<evidence type="ECO:0000256" key="1">
    <source>
        <dbReference type="ARBA" id="ARBA00009242"/>
    </source>
</evidence>
<comment type="pathway">
    <text evidence="4">Nitrogen metabolism; (S)-allantoin degradation; (S)-ureidoglycolate from allantoate (aminidohydrolase route): step 1/1.</text>
</comment>
<keyword evidence="3 4" id="KW-0378">Hydrolase</keyword>
<dbReference type="Gene3D" id="2.60.120.260">
    <property type="entry name" value="Galactose-binding domain-like"/>
    <property type="match status" value="2"/>
</dbReference>
<evidence type="ECO:0000313" key="6">
    <source>
        <dbReference type="EMBL" id="KEI69941.1"/>
    </source>
</evidence>
<gene>
    <name evidence="4" type="primary">alc</name>
    <name evidence="6" type="ORF">GV64_03545</name>
</gene>
<evidence type="ECO:0000256" key="2">
    <source>
        <dbReference type="ARBA" id="ARBA00022631"/>
    </source>
</evidence>
<dbReference type="PANTHER" id="PTHR12045:SF3">
    <property type="entry name" value="INACTIVE ALLANTOICASE-RELATED"/>
    <property type="match status" value="1"/>
</dbReference>
<protein>
    <recommendedName>
        <fullName evidence="4">Probable allantoicase</fullName>
        <ecNumber evidence="4">3.5.3.4</ecNumber>
    </recommendedName>
    <alternativeName>
        <fullName evidence="4">Allantoate amidinohydrolase</fullName>
    </alternativeName>
</protein>
<dbReference type="STRING" id="305900.GV64_03545"/>
<dbReference type="GO" id="GO:0004037">
    <property type="term" value="F:allantoicase activity"/>
    <property type="evidence" value="ECO:0007669"/>
    <property type="project" value="UniProtKB-UniRule"/>
</dbReference>
<name>A0A081K715_9GAMM</name>
<dbReference type="GO" id="GO:0000256">
    <property type="term" value="P:allantoin catabolic process"/>
    <property type="evidence" value="ECO:0007669"/>
    <property type="project" value="UniProtKB-UniRule"/>
</dbReference>
<comment type="catalytic activity">
    <reaction evidence="4">
        <text>allantoate + H2O = (S)-ureidoglycolate + urea</text>
        <dbReference type="Rhea" id="RHEA:11016"/>
        <dbReference type="ChEBI" id="CHEBI:15377"/>
        <dbReference type="ChEBI" id="CHEBI:16199"/>
        <dbReference type="ChEBI" id="CHEBI:17536"/>
        <dbReference type="ChEBI" id="CHEBI:57296"/>
        <dbReference type="EC" id="3.5.3.4"/>
    </reaction>
</comment>
<evidence type="ECO:0000313" key="7">
    <source>
        <dbReference type="Proteomes" id="UP000027997"/>
    </source>
</evidence>